<comment type="caution">
    <text evidence="3">The sequence shown here is derived from an EMBL/GenBank/DDBJ whole genome shotgun (WGS) entry which is preliminary data.</text>
</comment>
<reference evidence="3 4" key="1">
    <citation type="journal article" date="2016" name="Sci. Rep.">
        <title>The genome sequence of the outbreeding globe artichoke constructed de novo incorporating a phase-aware low-pass sequencing strategy of F1 progeny.</title>
        <authorList>
            <person name="Scaglione D."/>
            <person name="Reyes-Chin-Wo S."/>
            <person name="Acquadro A."/>
            <person name="Froenicke L."/>
            <person name="Portis E."/>
            <person name="Beitel C."/>
            <person name="Tirone M."/>
            <person name="Mauro R."/>
            <person name="Lo Monaco A."/>
            <person name="Mauromicale G."/>
            <person name="Faccioli P."/>
            <person name="Cattivelli L."/>
            <person name="Rieseberg L."/>
            <person name="Michelmore R."/>
            <person name="Lanteri S."/>
        </authorList>
    </citation>
    <scope>NUCLEOTIDE SEQUENCE [LARGE SCALE GENOMIC DNA]</scope>
    <source>
        <strain evidence="3">2C</strain>
    </source>
</reference>
<dbReference type="PANTHER" id="PTHR47599:SF3">
    <property type="entry name" value="CELL-TO-CELL MOVEMENT PROTEIN"/>
    <property type="match status" value="1"/>
</dbReference>
<evidence type="ECO:0000256" key="1">
    <source>
        <dbReference type="ARBA" id="ARBA00023054"/>
    </source>
</evidence>
<protein>
    <submittedName>
        <fullName evidence="3">Uncharacterized protein</fullName>
    </submittedName>
</protein>
<feature type="compositionally biased region" description="Basic and acidic residues" evidence="2">
    <location>
        <begin position="1"/>
        <end position="10"/>
    </location>
</feature>
<dbReference type="InterPro" id="IPR051596">
    <property type="entry name" value="Caulimoviridae_Movement"/>
</dbReference>
<dbReference type="STRING" id="59895.A0A103XIG4"/>
<dbReference type="InterPro" id="IPR028919">
    <property type="entry name" value="Viral_movement"/>
</dbReference>
<dbReference type="PANTHER" id="PTHR47599">
    <property type="entry name" value="CELL-TO-CELL MOVEMENT PROTEIN"/>
    <property type="match status" value="1"/>
</dbReference>
<accession>A0A103XIG4</accession>
<sequence>MEQSESEHVIDITSSSGASSSSSSEDTVNQSNSRLNQDLPSTSMTAPVFQHSFSISNGGNTRNTSFGRRESGHGRRNPLNSGYWISTEIVITVSQIIAAIVVLCLSRHELPQAPLFTWVIGFIGIRAMSLNQGEKIEETQSIQLFSDEENVFVCENEASYSADLMIHQDLLKKISKLDLNLDKTKVFKIENSLMKAVQKAFKRKNEIFYCVSTKEISIDINDVSGQVYLPLITKEEIGQKLSKIPTDIRKKMNFVHIGALKILIKAQFRNGIDTPIKMALLDNRINNRRDSLLGVAQGNLAYDKFMFTVYPEFGVSLKTQNLNQILSFVHKFERTDLMNRGYKVFTITYLLEYALTNSHHSIDYRESSTIEIEDLFQEIGSIQENHFKKITNDNTNWVLDISKNKNQYGETSTIKTKEDQLLIDKPRSSTTREMVKSMSKRIDSMSILLKDVTGP</sequence>
<name>A0A103XIG4_CYNCS</name>
<gene>
    <name evidence="3" type="ORF">Ccrd_006640</name>
</gene>
<evidence type="ECO:0000313" key="4">
    <source>
        <dbReference type="Proteomes" id="UP000243975"/>
    </source>
</evidence>
<proteinExistence type="predicted"/>
<dbReference type="AlphaFoldDB" id="A0A103XIG4"/>
<keyword evidence="4" id="KW-1185">Reference proteome</keyword>
<feature type="compositionally biased region" description="Polar residues" evidence="2">
    <location>
        <begin position="25"/>
        <end position="66"/>
    </location>
</feature>
<evidence type="ECO:0000313" key="3">
    <source>
        <dbReference type="EMBL" id="KVH91338.1"/>
    </source>
</evidence>
<organism evidence="3 4">
    <name type="scientific">Cynara cardunculus var. scolymus</name>
    <name type="common">Globe artichoke</name>
    <name type="synonym">Cynara scolymus</name>
    <dbReference type="NCBI Taxonomy" id="59895"/>
    <lineage>
        <taxon>Eukaryota</taxon>
        <taxon>Viridiplantae</taxon>
        <taxon>Streptophyta</taxon>
        <taxon>Embryophyta</taxon>
        <taxon>Tracheophyta</taxon>
        <taxon>Spermatophyta</taxon>
        <taxon>Magnoliopsida</taxon>
        <taxon>eudicotyledons</taxon>
        <taxon>Gunneridae</taxon>
        <taxon>Pentapetalae</taxon>
        <taxon>asterids</taxon>
        <taxon>campanulids</taxon>
        <taxon>Asterales</taxon>
        <taxon>Asteraceae</taxon>
        <taxon>Carduoideae</taxon>
        <taxon>Cardueae</taxon>
        <taxon>Carduinae</taxon>
        <taxon>Cynara</taxon>
    </lineage>
</organism>
<feature type="region of interest" description="Disordered" evidence="2">
    <location>
        <begin position="1"/>
        <end position="74"/>
    </location>
</feature>
<dbReference type="Pfam" id="PF01107">
    <property type="entry name" value="MP"/>
    <property type="match status" value="1"/>
</dbReference>
<dbReference type="Proteomes" id="UP000243975">
    <property type="component" value="Unassembled WGS sequence"/>
</dbReference>
<dbReference type="EMBL" id="LEKV01005045">
    <property type="protein sequence ID" value="KVH91338.1"/>
    <property type="molecule type" value="Genomic_DNA"/>
</dbReference>
<dbReference type="Gramene" id="KVH91338">
    <property type="protein sequence ID" value="KVH91338"/>
    <property type="gene ID" value="Ccrd_006640"/>
</dbReference>
<feature type="compositionally biased region" description="Low complexity" evidence="2">
    <location>
        <begin position="14"/>
        <end position="24"/>
    </location>
</feature>
<evidence type="ECO:0000256" key="2">
    <source>
        <dbReference type="SAM" id="MobiDB-lite"/>
    </source>
</evidence>
<keyword evidence="1" id="KW-0175">Coiled coil</keyword>